<evidence type="ECO:0000313" key="1">
    <source>
        <dbReference type="EMBL" id="RCH80882.1"/>
    </source>
</evidence>
<gene>
    <name evidence="1" type="ORF">CU097_005652</name>
</gene>
<dbReference type="EMBL" id="PJQL01003689">
    <property type="protein sequence ID" value="RCH80882.1"/>
    <property type="molecule type" value="Genomic_DNA"/>
</dbReference>
<keyword evidence="2" id="KW-1185">Reference proteome</keyword>
<name>A0A367ITA1_RHIAZ</name>
<proteinExistence type="predicted"/>
<evidence type="ECO:0000313" key="2">
    <source>
        <dbReference type="Proteomes" id="UP000252139"/>
    </source>
</evidence>
<reference evidence="1 2" key="1">
    <citation type="journal article" date="2018" name="G3 (Bethesda)">
        <title>Phylogenetic and Phylogenomic Definition of Rhizopus Species.</title>
        <authorList>
            <person name="Gryganskyi A.P."/>
            <person name="Golan J."/>
            <person name="Dolatabadi S."/>
            <person name="Mondo S."/>
            <person name="Robb S."/>
            <person name="Idnurm A."/>
            <person name="Muszewska A."/>
            <person name="Steczkiewicz K."/>
            <person name="Masonjones S."/>
            <person name="Liao H.L."/>
            <person name="Gajdeczka M.T."/>
            <person name="Anike F."/>
            <person name="Vuek A."/>
            <person name="Anishchenko I.M."/>
            <person name="Voigt K."/>
            <person name="de Hoog G.S."/>
            <person name="Smith M.E."/>
            <person name="Heitman J."/>
            <person name="Vilgalys R."/>
            <person name="Stajich J.E."/>
        </authorList>
    </citation>
    <scope>NUCLEOTIDE SEQUENCE [LARGE SCALE GENOMIC DNA]</scope>
    <source>
        <strain evidence="1 2">CBS 357.93</strain>
    </source>
</reference>
<feature type="non-terminal residue" evidence="1">
    <location>
        <position position="57"/>
    </location>
</feature>
<organism evidence="1 2">
    <name type="scientific">Rhizopus azygosporus</name>
    <name type="common">Rhizopus microsporus var. azygosporus</name>
    <dbReference type="NCBI Taxonomy" id="86630"/>
    <lineage>
        <taxon>Eukaryota</taxon>
        <taxon>Fungi</taxon>
        <taxon>Fungi incertae sedis</taxon>
        <taxon>Mucoromycota</taxon>
        <taxon>Mucoromycotina</taxon>
        <taxon>Mucoromycetes</taxon>
        <taxon>Mucorales</taxon>
        <taxon>Mucorineae</taxon>
        <taxon>Rhizopodaceae</taxon>
        <taxon>Rhizopus</taxon>
    </lineage>
</organism>
<dbReference type="Proteomes" id="UP000252139">
    <property type="component" value="Unassembled WGS sequence"/>
</dbReference>
<sequence length="57" mass="6414">MAKNRNTRHSPDSNSDVEDDDAVIKSAKYISWVRGSWFPPSRSNSKVYDGSLPAFLL</sequence>
<comment type="caution">
    <text evidence="1">The sequence shown here is derived from an EMBL/GenBank/DDBJ whole genome shotgun (WGS) entry which is preliminary data.</text>
</comment>
<accession>A0A367ITA1</accession>
<dbReference type="AlphaFoldDB" id="A0A367ITA1"/>
<protein>
    <submittedName>
        <fullName evidence="1">Uncharacterized protein</fullName>
    </submittedName>
</protein>